<name>A0A2R6Q7K0_9APHY</name>
<feature type="compositionally biased region" description="Polar residues" evidence="1">
    <location>
        <begin position="399"/>
        <end position="419"/>
    </location>
</feature>
<protein>
    <submittedName>
        <fullName evidence="2">Uncharacterized protein</fullName>
    </submittedName>
</protein>
<evidence type="ECO:0000313" key="3">
    <source>
        <dbReference type="Proteomes" id="UP000186601"/>
    </source>
</evidence>
<feature type="region of interest" description="Disordered" evidence="1">
    <location>
        <begin position="359"/>
        <end position="706"/>
    </location>
</feature>
<feature type="region of interest" description="Disordered" evidence="1">
    <location>
        <begin position="1"/>
        <end position="36"/>
    </location>
</feature>
<feature type="region of interest" description="Disordered" evidence="1">
    <location>
        <begin position="779"/>
        <end position="1029"/>
    </location>
</feature>
<feature type="compositionally biased region" description="Polar residues" evidence="1">
    <location>
        <begin position="604"/>
        <end position="618"/>
    </location>
</feature>
<feature type="compositionally biased region" description="Polar residues" evidence="1">
    <location>
        <begin position="925"/>
        <end position="934"/>
    </location>
</feature>
<organism evidence="2 3">
    <name type="scientific">Hermanssonia centrifuga</name>
    <dbReference type="NCBI Taxonomy" id="98765"/>
    <lineage>
        <taxon>Eukaryota</taxon>
        <taxon>Fungi</taxon>
        <taxon>Dikarya</taxon>
        <taxon>Basidiomycota</taxon>
        <taxon>Agaricomycotina</taxon>
        <taxon>Agaricomycetes</taxon>
        <taxon>Polyporales</taxon>
        <taxon>Meruliaceae</taxon>
        <taxon>Hermanssonia</taxon>
    </lineage>
</organism>
<feature type="compositionally biased region" description="Polar residues" evidence="1">
    <location>
        <begin position="690"/>
        <end position="702"/>
    </location>
</feature>
<feature type="region of interest" description="Disordered" evidence="1">
    <location>
        <begin position="308"/>
        <end position="338"/>
    </location>
</feature>
<feature type="compositionally biased region" description="Polar residues" evidence="1">
    <location>
        <begin position="749"/>
        <end position="761"/>
    </location>
</feature>
<dbReference type="Proteomes" id="UP000186601">
    <property type="component" value="Unassembled WGS sequence"/>
</dbReference>
<proteinExistence type="predicted"/>
<feature type="compositionally biased region" description="Basic and acidic residues" evidence="1">
    <location>
        <begin position="914"/>
        <end position="924"/>
    </location>
</feature>
<feature type="compositionally biased region" description="Basic and acidic residues" evidence="1">
    <location>
        <begin position="674"/>
        <end position="683"/>
    </location>
</feature>
<dbReference type="EMBL" id="MLYV02000382">
    <property type="protein sequence ID" value="PSS03731.1"/>
    <property type="molecule type" value="Genomic_DNA"/>
</dbReference>
<feature type="compositionally biased region" description="Polar residues" evidence="1">
    <location>
        <begin position="545"/>
        <end position="557"/>
    </location>
</feature>
<keyword evidence="3" id="KW-1185">Reference proteome</keyword>
<comment type="caution">
    <text evidence="2">The sequence shown here is derived from an EMBL/GenBank/DDBJ whole genome shotgun (WGS) entry which is preliminary data.</text>
</comment>
<feature type="compositionally biased region" description="Polar residues" evidence="1">
    <location>
        <begin position="999"/>
        <end position="1012"/>
    </location>
</feature>
<sequence length="1029" mass="110970">MNEPSGSVASGSKPSKAAQKRKRAPDKDPPPQKQYCTTCQRDLGSTGCRRSMCFFHCAQAGLCAHHRRQKTPETYQGNTQQVQYVPPSGNVPGQLLRTDQGDLRNSQFIVPSGTSDVAVSVDSASRESTPTGSASTVQLPGSQTASIAEDLMRLMQHFMPPVPRSETAGSQPMTADELARKAGQRIRVLVLSSSNKLLLERNIQIWETWPYYHLTRENLRKLGLPDRDWVGIWGGVRGWVWVEVPYVIQVSAGESVTLAAFDPTDSTVGVTATAPPNTVAIPSVPSFPVPSPAQPEPPAEEYDVVEISRPPAKKKPKAKAAKNQPAATTSRRHITEEWKDSIRDKLKAAQLYEARCKPLQPPAASDRPPSESQSDLASQVDWEGSNVPWKWPTEPVQPVASTSTLYPSEAQSNHASQGTRVEPAQPVASTSKSRSDRPSEVNLEDANDRETRIESVLPPIFPARYPSKAQSDHASQGRRAEPAYWSASASKARSDRPSEVNFGGANVRETRIEPVPPPVTSARYTSEAQSDRVGEGARFEPAQPLASTSKARSNRPSEVNLGGAIVRETRIEPVLPPAAVARYPSEAQSHHASQGTRGEPAQPPASTSKAQSNRSNEVNLRGAVVRETRIEPVLPPAAAARYPSEAQGDHASQGTRGEPVPPPVTSARYTSEAQSDRVGEGARVEPAQPPASTSKAQSNRPNEVNLRGAIVLETRIEPVLPPAAAARYPSEARRDHASQGTRVEPAQPPASTSKAQSNRPNEVNLRGAVVRETLIEPVLPPAAVARYPSEAQSDHASQGTRDEPAQPPASTFKARSNRPSEVNFGGANVRETHTEPVPPPVASARYTSEARSDRAGQASGGANIRGTRVEPNQPPANTSARYASHGEAQRVNLEGTSVRVPIRPPAGPSARYASELEARSDSDRASQVNFNNASVREPHVVPVQPQASDDRWVARQRAGSTPEYYMESNVRAEPGVAKRRRITESSSDAPAVIKRRDSLQSVMSSREMSVASTDGGVHQYPSIESPGPE</sequence>
<accession>A0A2R6Q7K0</accession>
<feature type="region of interest" description="Disordered" evidence="1">
    <location>
        <begin position="718"/>
        <end position="765"/>
    </location>
</feature>
<reference evidence="2 3" key="1">
    <citation type="submission" date="2018-02" db="EMBL/GenBank/DDBJ databases">
        <title>Genome sequence of the basidiomycete white-rot fungus Phlebia centrifuga.</title>
        <authorList>
            <person name="Granchi Z."/>
            <person name="Peng M."/>
            <person name="de Vries R.P."/>
            <person name="Hilden K."/>
            <person name="Makela M.R."/>
            <person name="Grigoriev I."/>
            <person name="Riley R."/>
        </authorList>
    </citation>
    <scope>NUCLEOTIDE SEQUENCE [LARGE SCALE GENOMIC DNA]</scope>
    <source>
        <strain evidence="2 3">FBCC195</strain>
    </source>
</reference>
<feature type="compositionally biased region" description="Polar residues" evidence="1">
    <location>
        <begin position="790"/>
        <end position="799"/>
    </location>
</feature>
<feature type="compositionally biased region" description="Polar residues" evidence="1">
    <location>
        <begin position="586"/>
        <end position="596"/>
    </location>
</feature>
<feature type="compositionally biased region" description="Basic and acidic residues" evidence="1">
    <location>
        <begin position="529"/>
        <end position="538"/>
    </location>
</feature>
<feature type="compositionally biased region" description="Polar residues" evidence="1">
    <location>
        <begin position="1"/>
        <end position="13"/>
    </location>
</feature>
<dbReference type="AlphaFoldDB" id="A0A2R6Q7K0"/>
<evidence type="ECO:0000313" key="2">
    <source>
        <dbReference type="EMBL" id="PSS03731.1"/>
    </source>
</evidence>
<gene>
    <name evidence="2" type="ORF">PHLCEN_2v3956</name>
</gene>
<evidence type="ECO:0000256" key="1">
    <source>
        <dbReference type="SAM" id="MobiDB-lite"/>
    </source>
</evidence>
<feature type="compositionally biased region" description="Pro residues" evidence="1">
    <location>
        <begin position="285"/>
        <end position="297"/>
    </location>
</feature>
<feature type="compositionally biased region" description="Basic residues" evidence="1">
    <location>
        <begin position="311"/>
        <end position="320"/>
    </location>
</feature>
<feature type="region of interest" description="Disordered" evidence="1">
    <location>
        <begin position="283"/>
        <end position="302"/>
    </location>
</feature>